<dbReference type="GO" id="GO:0005524">
    <property type="term" value="F:ATP binding"/>
    <property type="evidence" value="ECO:0007669"/>
    <property type="project" value="UniProtKB-KW"/>
</dbReference>
<dbReference type="Pfam" id="PF05192">
    <property type="entry name" value="MutS_III"/>
    <property type="match status" value="1"/>
</dbReference>
<dbReference type="GO" id="GO:0006298">
    <property type="term" value="P:mismatch repair"/>
    <property type="evidence" value="ECO:0007669"/>
    <property type="project" value="InterPro"/>
</dbReference>
<organism evidence="8 9">
    <name type="scientific">Sphaceloma murrayae</name>
    <dbReference type="NCBI Taxonomy" id="2082308"/>
    <lineage>
        <taxon>Eukaryota</taxon>
        <taxon>Fungi</taxon>
        <taxon>Dikarya</taxon>
        <taxon>Ascomycota</taxon>
        <taxon>Pezizomycotina</taxon>
        <taxon>Dothideomycetes</taxon>
        <taxon>Dothideomycetidae</taxon>
        <taxon>Myriangiales</taxon>
        <taxon>Elsinoaceae</taxon>
        <taxon>Sphaceloma</taxon>
    </lineage>
</organism>
<feature type="domain" description="DNA mismatch repair proteins mutS family" evidence="7">
    <location>
        <begin position="846"/>
        <end position="862"/>
    </location>
</feature>
<dbReference type="Gene3D" id="3.40.1170.10">
    <property type="entry name" value="DNA repair protein MutS, domain I"/>
    <property type="match status" value="1"/>
</dbReference>
<dbReference type="AlphaFoldDB" id="A0A2K1QYT2"/>
<dbReference type="InterPro" id="IPR036678">
    <property type="entry name" value="MutS_con_dom_sf"/>
</dbReference>
<keyword evidence="9" id="KW-1185">Reference proteome</keyword>
<keyword evidence="2" id="KW-0547">Nucleotide-binding</keyword>
<dbReference type="FunFam" id="3.40.50.300:FF:001238">
    <property type="entry name" value="DNA mismatch repair protein"/>
    <property type="match status" value="1"/>
</dbReference>
<dbReference type="FunCoup" id="A0A2K1QYT2">
    <property type="interactions" value="22"/>
</dbReference>
<dbReference type="Gene3D" id="1.10.1420.10">
    <property type="match status" value="2"/>
</dbReference>
<dbReference type="Proteomes" id="UP000243797">
    <property type="component" value="Unassembled WGS sequence"/>
</dbReference>
<dbReference type="InterPro" id="IPR007696">
    <property type="entry name" value="DNA_mismatch_repair_MutS_core"/>
</dbReference>
<dbReference type="GO" id="GO:0043504">
    <property type="term" value="P:mitochondrial DNA repair"/>
    <property type="evidence" value="ECO:0007669"/>
    <property type="project" value="TreeGrafter"/>
</dbReference>
<dbReference type="OrthoDB" id="2534523at2759"/>
<dbReference type="PIRSF" id="PIRSF037677">
    <property type="entry name" value="DNA_mis_repair_Msh6"/>
    <property type="match status" value="1"/>
</dbReference>
<dbReference type="InterPro" id="IPR016151">
    <property type="entry name" value="DNA_mismatch_repair_MutS_N"/>
</dbReference>
<dbReference type="PROSITE" id="PS00486">
    <property type="entry name" value="DNA_MISMATCH_REPAIR_2"/>
    <property type="match status" value="1"/>
</dbReference>
<evidence type="ECO:0000313" key="9">
    <source>
        <dbReference type="Proteomes" id="UP000243797"/>
    </source>
</evidence>
<dbReference type="SUPFAM" id="SSF55271">
    <property type="entry name" value="DNA repair protein MutS, domain I"/>
    <property type="match status" value="1"/>
</dbReference>
<evidence type="ECO:0000256" key="1">
    <source>
        <dbReference type="ARBA" id="ARBA00006271"/>
    </source>
</evidence>
<dbReference type="InterPro" id="IPR007695">
    <property type="entry name" value="DNA_mismatch_repair_MutS-lik_N"/>
</dbReference>
<dbReference type="Pfam" id="PF00488">
    <property type="entry name" value="MutS_V"/>
    <property type="match status" value="1"/>
</dbReference>
<gene>
    <name evidence="8" type="ORF">CAC42_5637</name>
</gene>
<dbReference type="SMART" id="SM00534">
    <property type="entry name" value="MUTSac"/>
    <property type="match status" value="1"/>
</dbReference>
<dbReference type="InterPro" id="IPR007860">
    <property type="entry name" value="DNA_mmatch_repair_MutS_con_dom"/>
</dbReference>
<accession>A0A2K1QYT2</accession>
<keyword evidence="3" id="KW-0227">DNA damage</keyword>
<comment type="caution">
    <text evidence="8">The sequence shown here is derived from an EMBL/GenBank/DDBJ whole genome shotgun (WGS) entry which is preliminary data.</text>
</comment>
<dbReference type="Pfam" id="PF01624">
    <property type="entry name" value="MutS_I"/>
    <property type="match status" value="1"/>
</dbReference>
<keyword evidence="4" id="KW-0067">ATP-binding</keyword>
<dbReference type="STRING" id="2082308.A0A2K1QYT2"/>
<evidence type="ECO:0000259" key="7">
    <source>
        <dbReference type="PROSITE" id="PS00486"/>
    </source>
</evidence>
<dbReference type="Gene3D" id="3.30.420.110">
    <property type="entry name" value="MutS, connector domain"/>
    <property type="match status" value="1"/>
</dbReference>
<proteinExistence type="inferred from homology"/>
<evidence type="ECO:0000256" key="4">
    <source>
        <dbReference type="ARBA" id="ARBA00022840"/>
    </source>
</evidence>
<dbReference type="SUPFAM" id="SSF52540">
    <property type="entry name" value="P-loop containing nucleoside triphosphate hydrolases"/>
    <property type="match status" value="1"/>
</dbReference>
<protein>
    <recommendedName>
        <fullName evidence="7">DNA mismatch repair proteins mutS family domain-containing protein</fullName>
    </recommendedName>
</protein>
<dbReference type="GO" id="GO:0140664">
    <property type="term" value="F:ATP-dependent DNA damage sensor activity"/>
    <property type="evidence" value="ECO:0007669"/>
    <property type="project" value="InterPro"/>
</dbReference>
<dbReference type="InterPro" id="IPR000432">
    <property type="entry name" value="DNA_mismatch_repair_MutS_C"/>
</dbReference>
<dbReference type="SMART" id="SM00533">
    <property type="entry name" value="MUTSd"/>
    <property type="match status" value="1"/>
</dbReference>
<dbReference type="InterPro" id="IPR045076">
    <property type="entry name" value="MutS"/>
</dbReference>
<dbReference type="GO" id="GO:0030983">
    <property type="term" value="F:mismatched DNA binding"/>
    <property type="evidence" value="ECO:0007669"/>
    <property type="project" value="InterPro"/>
</dbReference>
<dbReference type="PANTHER" id="PTHR11361">
    <property type="entry name" value="DNA MISMATCH REPAIR PROTEIN MUTS FAMILY MEMBER"/>
    <property type="match status" value="1"/>
</dbReference>
<reference evidence="8 9" key="1">
    <citation type="submission" date="2017-06" db="EMBL/GenBank/DDBJ databases">
        <title>Draft genome sequence of a variant of Elsinoe murrayae.</title>
        <authorList>
            <person name="Cheng Q."/>
        </authorList>
    </citation>
    <scope>NUCLEOTIDE SEQUENCE [LARGE SCALE GENOMIC DNA]</scope>
    <source>
        <strain evidence="8 9">CQ-2017a</strain>
    </source>
</reference>
<evidence type="ECO:0000256" key="2">
    <source>
        <dbReference type="ARBA" id="ARBA00022741"/>
    </source>
</evidence>
<dbReference type="Pfam" id="PF05188">
    <property type="entry name" value="MutS_II"/>
    <property type="match status" value="1"/>
</dbReference>
<name>A0A2K1QYT2_9PEZI</name>
<keyword evidence="6" id="KW-0234">DNA repair</keyword>
<dbReference type="Gene3D" id="3.40.50.300">
    <property type="entry name" value="P-loop containing nucleotide triphosphate hydrolases"/>
    <property type="match status" value="1"/>
</dbReference>
<evidence type="ECO:0000256" key="3">
    <source>
        <dbReference type="ARBA" id="ARBA00022763"/>
    </source>
</evidence>
<dbReference type="InterPro" id="IPR027417">
    <property type="entry name" value="P-loop_NTPase"/>
</dbReference>
<evidence type="ECO:0000256" key="6">
    <source>
        <dbReference type="ARBA" id="ARBA00023204"/>
    </source>
</evidence>
<dbReference type="GO" id="GO:0005739">
    <property type="term" value="C:mitochondrion"/>
    <property type="evidence" value="ECO:0007669"/>
    <property type="project" value="TreeGrafter"/>
</dbReference>
<dbReference type="PANTHER" id="PTHR11361:SF34">
    <property type="entry name" value="DNA MISMATCH REPAIR PROTEIN MSH1, MITOCHONDRIAL"/>
    <property type="match status" value="1"/>
</dbReference>
<keyword evidence="5" id="KW-0238">DNA-binding</keyword>
<sequence length="965" mass="107164">MRALLRILPETCRSILNPSVYDFVPIGLWNSSVHVGHCRPGIQRRGAKKTTRVKARDLPQGALATAPLNDAEEAVVPSYPTVIQQHINNVRKFSDCVVLTRVGNFYELYAEQADKYGPILGLKVAKRKTALGPVSMSGFQHYQLDKYLKQLVQDVNKSVAISEEQRNSAADQVKSGGLMYTRKVNRVITAGTLIDESFVDPSENNYLLSVDFGSDIDIPDGENDFAEPEISSIDDARPIGLSWVDLSSGDFFTQITDAKALSSVMARVMPREVILPSNLNDMHADRIKSILGEGSYSLSFHQKDGKFEGMHAWNELLDRPIDISKATFSRAEVSAASQLLHYVQSKLQDLKVTLRPPVQRTDDDCMRIDKHSLRGLEIRSTLRDGVAKGSLLHAIRRTVTSSGARALSRRLLSPSMSIPVIEQRLDLVDELIDQADLKDIITAMLQRTSDTPRLLQKFSIGRGDADDLLSVGRTIDVMGDLFRRLEDHVSIGQGASRLRSVMEEMQSIEFSKLSRLSKRIQCSIDEEGLSKQQLAEMDAEETMSEFAEEVIEKDGTGKRLRKPSARMAKEVETRDDIWIMRRDASPTLVKVHSELDDMFITKADLTTRLRQKLNTNSLLLKWTAQSKYFCWVKGKDRNLAIQGAHTIGSTKSTRSFVLPEWSALGARIDEIRLRIRGEEARVFATLRDEVITNLVKLRRCSSVLDDLDIACSSASLAQERNLVRPILHTSTTQHIIGGRHPMVDLGLHISGRTFTPNDCVLTDKERIHLITGPNMGGKSTYLRQNALICIMAQTGLFVPATHANIGLVDQIFSRVGAADNLFNHQSTFMVEMVEVADILNNATTRSFVVMDEVGRGTTPEDGVAVGFACLKYLHDRVGCRTLFATHFHALADMTRGMAVGTWCTDVQESPEGWNYVHRLREGVNRESHALKVAGLAGMPGEAIETAREVLEGAKDGDKGCGVTGE</sequence>
<dbReference type="InParanoid" id="A0A2K1QYT2"/>
<dbReference type="SUPFAM" id="SSF48334">
    <property type="entry name" value="DNA repair protein MutS, domain III"/>
    <property type="match status" value="1"/>
</dbReference>
<dbReference type="SUPFAM" id="SSF53150">
    <property type="entry name" value="DNA repair protein MutS, domain II"/>
    <property type="match status" value="1"/>
</dbReference>
<evidence type="ECO:0000313" key="8">
    <source>
        <dbReference type="EMBL" id="PNS20187.1"/>
    </source>
</evidence>
<evidence type="ECO:0000256" key="5">
    <source>
        <dbReference type="ARBA" id="ARBA00023125"/>
    </source>
</evidence>
<dbReference type="InterPro" id="IPR017261">
    <property type="entry name" value="DNA_mismatch_repair_MutS/MSH"/>
</dbReference>
<dbReference type="InterPro" id="IPR036187">
    <property type="entry name" value="DNA_mismatch_repair_MutS_sf"/>
</dbReference>
<dbReference type="GO" id="GO:0005634">
    <property type="term" value="C:nucleus"/>
    <property type="evidence" value="ECO:0007669"/>
    <property type="project" value="TreeGrafter"/>
</dbReference>
<dbReference type="EMBL" id="NKHZ01000025">
    <property type="protein sequence ID" value="PNS20187.1"/>
    <property type="molecule type" value="Genomic_DNA"/>
</dbReference>
<comment type="similarity">
    <text evidence="1">Belongs to the DNA mismatch repair MutS family.</text>
</comment>